<accession>A0A6J6T0L0</accession>
<dbReference type="EMBL" id="CAEZYZ010000032">
    <property type="protein sequence ID" value="CAB4740407.1"/>
    <property type="molecule type" value="Genomic_DNA"/>
</dbReference>
<evidence type="ECO:0000259" key="5">
    <source>
        <dbReference type="Pfam" id="PF01782"/>
    </source>
</evidence>
<feature type="domain" description="Ribosome maturation factor RimM PRC barrel" evidence="6">
    <location>
        <begin position="99"/>
        <end position="165"/>
    </location>
</feature>
<dbReference type="PANTHER" id="PTHR33692">
    <property type="entry name" value="RIBOSOME MATURATION FACTOR RIMM"/>
    <property type="match status" value="1"/>
</dbReference>
<dbReference type="InterPro" id="IPR009000">
    <property type="entry name" value="Transl_B-barrel_sf"/>
</dbReference>
<name>A0A6J6T0L0_9ZZZZ</name>
<evidence type="ECO:0000256" key="4">
    <source>
        <dbReference type="ARBA" id="ARBA00023186"/>
    </source>
</evidence>
<dbReference type="GO" id="GO:0006364">
    <property type="term" value="P:rRNA processing"/>
    <property type="evidence" value="ECO:0007669"/>
    <property type="project" value="UniProtKB-KW"/>
</dbReference>
<dbReference type="InterPro" id="IPR002676">
    <property type="entry name" value="RimM_N"/>
</dbReference>
<protein>
    <submittedName>
        <fullName evidence="7">Unannotated protein</fullName>
    </submittedName>
</protein>
<dbReference type="AlphaFoldDB" id="A0A6J6T0L0"/>
<proteinExistence type="inferred from homology"/>
<dbReference type="InterPro" id="IPR036976">
    <property type="entry name" value="RimM_N_sf"/>
</dbReference>
<evidence type="ECO:0000256" key="2">
    <source>
        <dbReference type="ARBA" id="ARBA00022517"/>
    </source>
</evidence>
<dbReference type="InterPro" id="IPR011033">
    <property type="entry name" value="PRC_barrel-like_sf"/>
</dbReference>
<reference evidence="7" key="1">
    <citation type="submission" date="2020-05" db="EMBL/GenBank/DDBJ databases">
        <authorList>
            <person name="Chiriac C."/>
            <person name="Salcher M."/>
            <person name="Ghai R."/>
            <person name="Kavagutti S V."/>
        </authorList>
    </citation>
    <scope>NUCLEOTIDE SEQUENCE</scope>
</reference>
<dbReference type="InterPro" id="IPR011961">
    <property type="entry name" value="RimM"/>
</dbReference>
<dbReference type="SUPFAM" id="SSF50346">
    <property type="entry name" value="PRC-barrel domain"/>
    <property type="match status" value="1"/>
</dbReference>
<keyword evidence="3" id="KW-0698">rRNA processing</keyword>
<evidence type="ECO:0000256" key="3">
    <source>
        <dbReference type="ARBA" id="ARBA00022552"/>
    </source>
</evidence>
<gene>
    <name evidence="7" type="ORF">UFOPK2810_00298</name>
</gene>
<evidence type="ECO:0000259" key="6">
    <source>
        <dbReference type="Pfam" id="PF24986"/>
    </source>
</evidence>
<dbReference type="InterPro" id="IPR056792">
    <property type="entry name" value="PRC_RimM"/>
</dbReference>
<evidence type="ECO:0000256" key="1">
    <source>
        <dbReference type="ARBA" id="ARBA00022490"/>
    </source>
</evidence>
<dbReference type="NCBIfam" id="TIGR02273">
    <property type="entry name" value="16S_RimM"/>
    <property type="match status" value="1"/>
</dbReference>
<organism evidence="7">
    <name type="scientific">freshwater metagenome</name>
    <dbReference type="NCBI Taxonomy" id="449393"/>
    <lineage>
        <taxon>unclassified sequences</taxon>
        <taxon>metagenomes</taxon>
        <taxon>ecological metagenomes</taxon>
    </lineage>
</organism>
<dbReference type="GO" id="GO:0043022">
    <property type="term" value="F:ribosome binding"/>
    <property type="evidence" value="ECO:0007669"/>
    <property type="project" value="InterPro"/>
</dbReference>
<evidence type="ECO:0000313" key="7">
    <source>
        <dbReference type="EMBL" id="CAB4740407.1"/>
    </source>
</evidence>
<dbReference type="Gene3D" id="2.30.30.240">
    <property type="entry name" value="PRC-barrel domain"/>
    <property type="match status" value="1"/>
</dbReference>
<dbReference type="Pfam" id="PF01782">
    <property type="entry name" value="RimM"/>
    <property type="match status" value="1"/>
</dbReference>
<dbReference type="GO" id="GO:0005840">
    <property type="term" value="C:ribosome"/>
    <property type="evidence" value="ECO:0007669"/>
    <property type="project" value="InterPro"/>
</dbReference>
<feature type="domain" description="RimM N-terminal" evidence="5">
    <location>
        <begin position="4"/>
        <end position="84"/>
    </location>
</feature>
<sequence>MRVVVGRLGRPHGIRGEVTVEVRTDEPDMRFASGTVLFVNGSDRRLTVDRIHWHSGRLLVTFDGITDRTAAETLRGFVVEVERAVDETPEDPEEFYDSALTGCVVEGLDGVVIGVVAEVIHLPSQDMLSVRTPDDDDVLVPFLARFVPTVDIAARRIVIDPPDGLIEQAD</sequence>
<dbReference type="Gene3D" id="2.40.30.60">
    <property type="entry name" value="RimM"/>
    <property type="match status" value="1"/>
</dbReference>
<dbReference type="SUPFAM" id="SSF50447">
    <property type="entry name" value="Translation proteins"/>
    <property type="match status" value="1"/>
</dbReference>
<keyword evidence="2" id="KW-0690">Ribosome biogenesis</keyword>
<keyword evidence="1" id="KW-0963">Cytoplasm</keyword>
<dbReference type="PANTHER" id="PTHR33692:SF1">
    <property type="entry name" value="RIBOSOME MATURATION FACTOR RIMM"/>
    <property type="match status" value="1"/>
</dbReference>
<keyword evidence="4" id="KW-0143">Chaperone</keyword>
<dbReference type="HAMAP" id="MF_00014">
    <property type="entry name" value="Ribosome_mat_RimM"/>
    <property type="match status" value="1"/>
</dbReference>
<dbReference type="Pfam" id="PF24986">
    <property type="entry name" value="PRC_RimM"/>
    <property type="match status" value="1"/>
</dbReference>